<protein>
    <submittedName>
        <fullName evidence="1">Uncharacterized protein</fullName>
    </submittedName>
</protein>
<comment type="caution">
    <text evidence="1">The sequence shown here is derived from an EMBL/GenBank/DDBJ whole genome shotgun (WGS) entry which is preliminary data.</text>
</comment>
<organism evidence="1">
    <name type="scientific">bioreactor metagenome</name>
    <dbReference type="NCBI Taxonomy" id="1076179"/>
    <lineage>
        <taxon>unclassified sequences</taxon>
        <taxon>metagenomes</taxon>
        <taxon>ecological metagenomes</taxon>
    </lineage>
</organism>
<proteinExistence type="predicted"/>
<dbReference type="AlphaFoldDB" id="A0A645FU96"/>
<sequence length="88" mass="9029">MLAVGLVPDDVDIDAVCLDLFECRDLCSAFFAETVASAEGILPNRHAVSSEVILASSTLAGTSDSSDPAAVLATGCRQARGSDRDALS</sequence>
<name>A0A645FU96_9ZZZZ</name>
<gene>
    <name evidence="1" type="ORF">SDC9_164699</name>
</gene>
<dbReference type="EMBL" id="VSSQ01064452">
    <property type="protein sequence ID" value="MPN17346.1"/>
    <property type="molecule type" value="Genomic_DNA"/>
</dbReference>
<accession>A0A645FU96</accession>
<evidence type="ECO:0000313" key="1">
    <source>
        <dbReference type="EMBL" id="MPN17346.1"/>
    </source>
</evidence>
<reference evidence="1" key="1">
    <citation type="submission" date="2019-08" db="EMBL/GenBank/DDBJ databases">
        <authorList>
            <person name="Kucharzyk K."/>
            <person name="Murdoch R.W."/>
            <person name="Higgins S."/>
            <person name="Loffler F."/>
        </authorList>
    </citation>
    <scope>NUCLEOTIDE SEQUENCE</scope>
</reference>